<evidence type="ECO:0000313" key="2">
    <source>
        <dbReference type="Proteomes" id="UP000003856"/>
    </source>
</evidence>
<protein>
    <submittedName>
        <fullName evidence="1">Uncharacterized protein</fullName>
    </submittedName>
</protein>
<dbReference type="RefSeq" id="WP_005793773.1">
    <property type="nucleotide sequence ID" value="NZ_ACQT01000014.1"/>
</dbReference>
<name>C5T1U5_ACIDE</name>
<comment type="caution">
    <text evidence="1">The sequence shown here is derived from an EMBL/GenBank/DDBJ whole genome shotgun (WGS) entry which is preliminary data.</text>
</comment>
<dbReference type="Proteomes" id="UP000003856">
    <property type="component" value="Unassembled WGS sequence"/>
</dbReference>
<reference evidence="1 2" key="1">
    <citation type="submission" date="2009-05" db="EMBL/GenBank/DDBJ databases">
        <title>The draft genome of Acidovorax delafieldii 2AN.</title>
        <authorList>
            <consortium name="US DOE Joint Genome Institute (JGI-PGF)"/>
            <person name="Lucas S."/>
            <person name="Copeland A."/>
            <person name="Lapidus A."/>
            <person name="Glavina del Rio T."/>
            <person name="Tice H."/>
            <person name="Bruce D."/>
            <person name="Goodwin L."/>
            <person name="Pitluck S."/>
            <person name="Larimer F."/>
            <person name="Land M.L."/>
            <person name="Hauser L."/>
            <person name="Shelobolina E.S."/>
            <person name="Picardal F."/>
            <person name="Roden E."/>
            <person name="Emerson D."/>
        </authorList>
    </citation>
    <scope>NUCLEOTIDE SEQUENCE [LARGE SCALE GENOMIC DNA]</scope>
    <source>
        <strain evidence="1 2">2AN</strain>
    </source>
</reference>
<dbReference type="EMBL" id="ACQT01000014">
    <property type="protein sequence ID" value="EER61540.1"/>
    <property type="molecule type" value="Genomic_DNA"/>
</dbReference>
<organism evidence="1 2">
    <name type="scientific">Acidovorax delafieldii 2AN</name>
    <dbReference type="NCBI Taxonomy" id="573060"/>
    <lineage>
        <taxon>Bacteria</taxon>
        <taxon>Pseudomonadati</taxon>
        <taxon>Pseudomonadota</taxon>
        <taxon>Betaproteobacteria</taxon>
        <taxon>Burkholderiales</taxon>
        <taxon>Comamonadaceae</taxon>
        <taxon>Acidovorax</taxon>
    </lineage>
</organism>
<evidence type="ECO:0000313" key="1">
    <source>
        <dbReference type="EMBL" id="EER61540.1"/>
    </source>
</evidence>
<dbReference type="GO" id="GO:0003676">
    <property type="term" value="F:nucleic acid binding"/>
    <property type="evidence" value="ECO:0007669"/>
    <property type="project" value="InterPro"/>
</dbReference>
<dbReference type="InterPro" id="IPR036397">
    <property type="entry name" value="RNaseH_sf"/>
</dbReference>
<proteinExistence type="predicted"/>
<dbReference type="Gene3D" id="3.30.420.10">
    <property type="entry name" value="Ribonuclease H-like superfamily/Ribonuclease H"/>
    <property type="match status" value="1"/>
</dbReference>
<dbReference type="PATRIC" id="fig|573060.9.peg.4302"/>
<dbReference type="OrthoDB" id="6482216at2"/>
<keyword evidence="2" id="KW-1185">Reference proteome</keyword>
<gene>
    <name evidence="1" type="ORF">AcdelDRAFT_0875</name>
</gene>
<sequence>MNIYIDTEFNDFGGEMISLGMVDETGRDFYAVLNCQDPSPWVAANVIPVLGQPYASLRMLQQRLQAWLSAYRTVHIVADWPEDIAHFCRALITGPGMRLDTPPLTLEVRRDLNSEASAIPHNALEDARAIWSSAQKTTTEEGRP</sequence>
<accession>C5T1U5</accession>
<dbReference type="AlphaFoldDB" id="C5T1U5"/>